<gene>
    <name evidence="2" type="ORF">Bca52824_056773</name>
</gene>
<sequence length="65" mass="7437">MADVTEVIAAASFSHKTHRNLSEEVEKVLQEPYNSKKRLHESGESIRPNLEKDVNSMVDSHTMVW</sequence>
<dbReference type="Proteomes" id="UP000886595">
    <property type="component" value="Unassembled WGS sequence"/>
</dbReference>
<keyword evidence="3" id="KW-1185">Reference proteome</keyword>
<feature type="region of interest" description="Disordered" evidence="1">
    <location>
        <begin position="32"/>
        <end position="53"/>
    </location>
</feature>
<evidence type="ECO:0000313" key="3">
    <source>
        <dbReference type="Proteomes" id="UP000886595"/>
    </source>
</evidence>
<proteinExistence type="predicted"/>
<feature type="compositionally biased region" description="Basic and acidic residues" evidence="1">
    <location>
        <begin position="40"/>
        <end position="53"/>
    </location>
</feature>
<evidence type="ECO:0000256" key="1">
    <source>
        <dbReference type="SAM" id="MobiDB-lite"/>
    </source>
</evidence>
<name>A0A8X7QUY8_BRACI</name>
<dbReference type="OrthoDB" id="10608049at2759"/>
<dbReference type="AlphaFoldDB" id="A0A8X7QUY8"/>
<reference evidence="2 3" key="1">
    <citation type="submission" date="2020-02" db="EMBL/GenBank/DDBJ databases">
        <authorList>
            <person name="Ma Q."/>
            <person name="Huang Y."/>
            <person name="Song X."/>
            <person name="Pei D."/>
        </authorList>
    </citation>
    <scope>NUCLEOTIDE SEQUENCE [LARGE SCALE GENOMIC DNA]</scope>
    <source>
        <strain evidence="2">Sxm20200214</strain>
        <tissue evidence="2">Leaf</tissue>
    </source>
</reference>
<comment type="caution">
    <text evidence="2">The sequence shown here is derived from an EMBL/GenBank/DDBJ whole genome shotgun (WGS) entry which is preliminary data.</text>
</comment>
<organism evidence="2 3">
    <name type="scientific">Brassica carinata</name>
    <name type="common">Ethiopian mustard</name>
    <name type="synonym">Abyssinian cabbage</name>
    <dbReference type="NCBI Taxonomy" id="52824"/>
    <lineage>
        <taxon>Eukaryota</taxon>
        <taxon>Viridiplantae</taxon>
        <taxon>Streptophyta</taxon>
        <taxon>Embryophyta</taxon>
        <taxon>Tracheophyta</taxon>
        <taxon>Spermatophyta</taxon>
        <taxon>Magnoliopsida</taxon>
        <taxon>eudicotyledons</taxon>
        <taxon>Gunneridae</taxon>
        <taxon>Pentapetalae</taxon>
        <taxon>rosids</taxon>
        <taxon>malvids</taxon>
        <taxon>Brassicales</taxon>
        <taxon>Brassicaceae</taxon>
        <taxon>Brassiceae</taxon>
        <taxon>Brassica</taxon>
    </lineage>
</organism>
<protein>
    <submittedName>
        <fullName evidence="2">Uncharacterized protein</fullName>
    </submittedName>
</protein>
<dbReference type="EMBL" id="JAAMPC010000012">
    <property type="protein sequence ID" value="KAG2274218.1"/>
    <property type="molecule type" value="Genomic_DNA"/>
</dbReference>
<evidence type="ECO:0000313" key="2">
    <source>
        <dbReference type="EMBL" id="KAG2274218.1"/>
    </source>
</evidence>
<accession>A0A8X7QUY8</accession>